<reference evidence="3 4" key="1">
    <citation type="submission" date="2020-08" db="EMBL/GenBank/DDBJ databases">
        <title>Genomic Encyclopedia of Type Strains, Phase IV (KMG-IV): sequencing the most valuable type-strain genomes for metagenomic binning, comparative biology and taxonomic classification.</title>
        <authorList>
            <person name="Goeker M."/>
        </authorList>
    </citation>
    <scope>NUCLEOTIDE SEQUENCE [LARGE SCALE GENOMIC DNA]</scope>
    <source>
        <strain evidence="3 4">DSM 19371</strain>
    </source>
</reference>
<comment type="caution">
    <text evidence="3">The sequence shown here is derived from an EMBL/GenBank/DDBJ whole genome shotgun (WGS) entry which is preliminary data.</text>
</comment>
<sequence length="170" mass="17882">MMRPVKAAIIGLGLTCVAVPAMAEDRPAGSPGLSVIRPGSTVRIVGAPENFKGIAHVEGLFQQEEPARIGGATVTFEPGAHTAWHTHPLGQTLVILSGHGLVQQWGSPAERFGPGEVVSIPPGVKHWHGAGLDERMAHVALAERLDGRSVNWMEPVSDADYARAAGAQPR</sequence>
<accession>A0A7W6PY84</accession>
<evidence type="ECO:0000313" key="3">
    <source>
        <dbReference type="EMBL" id="MBB4150042.1"/>
    </source>
</evidence>
<dbReference type="InterPro" id="IPR011051">
    <property type="entry name" value="RmlC_Cupin_sf"/>
</dbReference>
<dbReference type="EMBL" id="JACIEU010000016">
    <property type="protein sequence ID" value="MBB4150042.1"/>
    <property type="molecule type" value="Genomic_DNA"/>
</dbReference>
<dbReference type="Gene3D" id="2.60.120.10">
    <property type="entry name" value="Jelly Rolls"/>
    <property type="match status" value="1"/>
</dbReference>
<dbReference type="RefSeq" id="WP_223178334.1">
    <property type="nucleotide sequence ID" value="NZ_JACIEU010000016.1"/>
</dbReference>
<dbReference type="InterPro" id="IPR047263">
    <property type="entry name" value="HNL-like_cupin"/>
</dbReference>
<feature type="chain" id="PRO_5031473149" evidence="1">
    <location>
        <begin position="24"/>
        <end position="170"/>
    </location>
</feature>
<feature type="domain" description="Cupin type-2" evidence="2">
    <location>
        <begin position="73"/>
        <end position="134"/>
    </location>
</feature>
<dbReference type="InterPro" id="IPR013096">
    <property type="entry name" value="Cupin_2"/>
</dbReference>
<dbReference type="Pfam" id="PF07883">
    <property type="entry name" value="Cupin_2"/>
    <property type="match status" value="1"/>
</dbReference>
<evidence type="ECO:0000259" key="2">
    <source>
        <dbReference type="Pfam" id="PF07883"/>
    </source>
</evidence>
<evidence type="ECO:0000313" key="4">
    <source>
        <dbReference type="Proteomes" id="UP000590524"/>
    </source>
</evidence>
<dbReference type="AlphaFoldDB" id="A0A7W6PY84"/>
<dbReference type="InterPro" id="IPR014710">
    <property type="entry name" value="RmlC-like_jellyroll"/>
</dbReference>
<protein>
    <submittedName>
        <fullName evidence="3">4-carboxymuconolactone decarboxylase</fullName>
        <ecNumber evidence="3">4.1.1.44</ecNumber>
    </submittedName>
</protein>
<dbReference type="GO" id="GO:0047575">
    <property type="term" value="F:4-carboxymuconolactone decarboxylase activity"/>
    <property type="evidence" value="ECO:0007669"/>
    <property type="project" value="UniProtKB-EC"/>
</dbReference>
<gene>
    <name evidence="3" type="ORF">GGQ90_003841</name>
</gene>
<evidence type="ECO:0000256" key="1">
    <source>
        <dbReference type="SAM" id="SignalP"/>
    </source>
</evidence>
<dbReference type="SUPFAM" id="SSF51182">
    <property type="entry name" value="RmlC-like cupins"/>
    <property type="match status" value="1"/>
</dbReference>
<feature type="signal peptide" evidence="1">
    <location>
        <begin position="1"/>
        <end position="23"/>
    </location>
</feature>
<dbReference type="PANTHER" id="PTHR43698:SF1">
    <property type="entry name" value="BLL4564 PROTEIN"/>
    <property type="match status" value="1"/>
</dbReference>
<name>A0A7W6PY84_9SPHN</name>
<dbReference type="PANTHER" id="PTHR43698">
    <property type="entry name" value="RIBD C-TERMINAL DOMAIN CONTAINING PROTEIN"/>
    <property type="match status" value="1"/>
</dbReference>
<dbReference type="Proteomes" id="UP000590524">
    <property type="component" value="Unassembled WGS sequence"/>
</dbReference>
<keyword evidence="3" id="KW-0456">Lyase</keyword>
<proteinExistence type="predicted"/>
<keyword evidence="4" id="KW-1185">Reference proteome</keyword>
<dbReference type="CDD" id="cd02233">
    <property type="entry name" value="cupin_HNL-like"/>
    <property type="match status" value="1"/>
</dbReference>
<organism evidence="3 4">
    <name type="scientific">Sphingobium scionense</name>
    <dbReference type="NCBI Taxonomy" id="1404341"/>
    <lineage>
        <taxon>Bacteria</taxon>
        <taxon>Pseudomonadati</taxon>
        <taxon>Pseudomonadota</taxon>
        <taxon>Alphaproteobacteria</taxon>
        <taxon>Sphingomonadales</taxon>
        <taxon>Sphingomonadaceae</taxon>
        <taxon>Sphingobium</taxon>
    </lineage>
</organism>
<dbReference type="EC" id="4.1.1.44" evidence="3"/>
<keyword evidence="1" id="KW-0732">Signal</keyword>